<dbReference type="SUPFAM" id="SSF52047">
    <property type="entry name" value="RNI-like"/>
    <property type="match status" value="1"/>
</dbReference>
<name>A0A9N9GLU8_9GLOM</name>
<protein>
    <submittedName>
        <fullName evidence="1">27430_t:CDS:1</fullName>
    </submittedName>
</protein>
<gene>
    <name evidence="1" type="ORF">DERYTH_LOCUS8494</name>
</gene>
<reference evidence="1" key="1">
    <citation type="submission" date="2021-06" db="EMBL/GenBank/DDBJ databases">
        <authorList>
            <person name="Kallberg Y."/>
            <person name="Tangrot J."/>
            <person name="Rosling A."/>
        </authorList>
    </citation>
    <scope>NUCLEOTIDE SEQUENCE</scope>
    <source>
        <strain evidence="1">MA453B</strain>
    </source>
</reference>
<comment type="caution">
    <text evidence="1">The sequence shown here is derived from an EMBL/GenBank/DDBJ whole genome shotgun (WGS) entry which is preliminary data.</text>
</comment>
<organism evidence="1 2">
    <name type="scientific">Dentiscutata erythropus</name>
    <dbReference type="NCBI Taxonomy" id="1348616"/>
    <lineage>
        <taxon>Eukaryota</taxon>
        <taxon>Fungi</taxon>
        <taxon>Fungi incertae sedis</taxon>
        <taxon>Mucoromycota</taxon>
        <taxon>Glomeromycotina</taxon>
        <taxon>Glomeromycetes</taxon>
        <taxon>Diversisporales</taxon>
        <taxon>Gigasporaceae</taxon>
        <taxon>Dentiscutata</taxon>
    </lineage>
</organism>
<proteinExistence type="predicted"/>
<dbReference type="EMBL" id="CAJVPY010004403">
    <property type="protein sequence ID" value="CAG8618075.1"/>
    <property type="molecule type" value="Genomic_DNA"/>
</dbReference>
<dbReference type="Proteomes" id="UP000789405">
    <property type="component" value="Unassembled WGS sequence"/>
</dbReference>
<dbReference type="OrthoDB" id="2362791at2759"/>
<keyword evidence="2" id="KW-1185">Reference proteome</keyword>
<dbReference type="Gene3D" id="3.80.10.10">
    <property type="entry name" value="Ribonuclease Inhibitor"/>
    <property type="match status" value="1"/>
</dbReference>
<evidence type="ECO:0000313" key="1">
    <source>
        <dbReference type="EMBL" id="CAG8618075.1"/>
    </source>
</evidence>
<sequence length="484" mass="56375">MHKIFAIDDILTEIFKYFEPYKLYPCVLVNNQWCKTAVRILWQAPYIPNCFPQPDEKAWKSLKLLARTYLLCLTKNKYEFLKNEGLFLPTAASTTHNYPSFLKVLDISFIYNVADSWIISEIVSEYQKSYYQEMLRMTLIENLIEQANKIQFIHLDGNLKAPISPILNKDTPSLQDLKGLFIYSQMNEQIFVRNIPTFTKQISEIAKKVEHITIREDSYRIDQDKENETNALAELIEASSRLQSLEIIGYRNISQIFKSLQNKSNSLLNLSLKGIDLNQFDKPTIESWSPFIDLKILKKFVVSNDKLFGKFNQAAVLLIIKIIKSANINLQHLELSITPLTPYNRSEIISTITLNCTSLIYLNICNLSNSEIESILINCRKLKVLKFYRRNNFYDDNFIEIAENIPPSLNNLNITIMTKSYYPSSKSFKSFINNLKSNNRLKVLNIFQDKYNNLEESKQILMERGIRLIYSTLLGRINKKLDIL</sequence>
<dbReference type="AlphaFoldDB" id="A0A9N9GLU8"/>
<dbReference type="InterPro" id="IPR032675">
    <property type="entry name" value="LRR_dom_sf"/>
</dbReference>
<accession>A0A9N9GLU8</accession>
<evidence type="ECO:0000313" key="2">
    <source>
        <dbReference type="Proteomes" id="UP000789405"/>
    </source>
</evidence>